<dbReference type="NCBIfam" id="TIGR01617">
    <property type="entry name" value="arsC_related"/>
    <property type="match status" value="1"/>
</dbReference>
<dbReference type="Proteomes" id="UP000007392">
    <property type="component" value="Chromosome"/>
</dbReference>
<dbReference type="PROSITE" id="PS51354">
    <property type="entry name" value="GLUTAREDOXIN_2"/>
    <property type="match status" value="1"/>
</dbReference>
<dbReference type="AlphaFoldDB" id="I0BSK3"/>
<dbReference type="EMBL" id="CP003422">
    <property type="protein sequence ID" value="AFH65350.1"/>
    <property type="molecule type" value="Genomic_DNA"/>
</dbReference>
<name>I0BSK3_9BACL</name>
<accession>I0BSK3</accession>
<sequence length="124" mass="13914">MNDSKLKVYQYPQCGTCRSAVKWLKGHGWDVETVHIVEQPPTVEELREIIPRSGLDIKKWFNVSGEVYKELGLKDKLPGLSEEEKIALLASNGKLIKRPVVISGSQVTVGFKADQYEEAWGSRG</sequence>
<dbReference type="PROSITE" id="PS51353">
    <property type="entry name" value="ARSC"/>
    <property type="match status" value="1"/>
</dbReference>
<dbReference type="PANTHER" id="PTHR30041">
    <property type="entry name" value="ARSENATE REDUCTASE"/>
    <property type="match status" value="1"/>
</dbReference>
<dbReference type="RefSeq" id="WP_014652664.1">
    <property type="nucleotide sequence ID" value="NC_017672.3"/>
</dbReference>
<evidence type="ECO:0000313" key="3">
    <source>
        <dbReference type="Proteomes" id="UP000007392"/>
    </source>
</evidence>
<comment type="similarity">
    <text evidence="1">Belongs to the ArsC family.</text>
</comment>
<dbReference type="InterPro" id="IPR036249">
    <property type="entry name" value="Thioredoxin-like_sf"/>
</dbReference>
<dbReference type="PATRIC" id="fig|997761.3.peg.6500"/>
<evidence type="ECO:0000256" key="1">
    <source>
        <dbReference type="PROSITE-ProRule" id="PRU01282"/>
    </source>
</evidence>
<protein>
    <submittedName>
        <fullName evidence="2">Uncharacterized protein</fullName>
    </submittedName>
</protein>
<dbReference type="PANTHER" id="PTHR30041:SF8">
    <property type="entry name" value="PROTEIN YFFB"/>
    <property type="match status" value="1"/>
</dbReference>
<reference evidence="2 3" key="1">
    <citation type="submission" date="2013-06" db="EMBL/GenBank/DDBJ databases">
        <title>Complete genome sequence of Paenibacillus mucilaginosus K02.</title>
        <authorList>
            <person name="Xiao B."/>
            <person name="Sun L."/>
            <person name="Xiao L."/>
            <person name="Lian B."/>
        </authorList>
    </citation>
    <scope>NUCLEOTIDE SEQUENCE [LARGE SCALE GENOMIC DNA]</scope>
    <source>
        <strain evidence="2 3">K02</strain>
    </source>
</reference>
<gene>
    <name evidence="2" type="ORF">B2K_32375</name>
</gene>
<dbReference type="Pfam" id="PF03960">
    <property type="entry name" value="ArsC"/>
    <property type="match status" value="1"/>
</dbReference>
<dbReference type="InterPro" id="IPR006504">
    <property type="entry name" value="Tscrpt_reg_Spx/MgsR"/>
</dbReference>
<dbReference type="Gene3D" id="3.40.30.10">
    <property type="entry name" value="Glutaredoxin"/>
    <property type="match status" value="1"/>
</dbReference>
<dbReference type="InterPro" id="IPR006660">
    <property type="entry name" value="Arsenate_reductase-like"/>
</dbReference>
<organism evidence="2 3">
    <name type="scientific">Paenibacillus mucilaginosus K02</name>
    <dbReference type="NCBI Taxonomy" id="997761"/>
    <lineage>
        <taxon>Bacteria</taxon>
        <taxon>Bacillati</taxon>
        <taxon>Bacillota</taxon>
        <taxon>Bacilli</taxon>
        <taxon>Bacillales</taxon>
        <taxon>Paenibacillaceae</taxon>
        <taxon>Paenibacillus</taxon>
    </lineage>
</organism>
<dbReference type="OrthoDB" id="9794155at2"/>
<dbReference type="HOGENOM" id="CLU_116644_2_0_9"/>
<dbReference type="KEGG" id="pmw:B2K_32375"/>
<evidence type="ECO:0000313" key="2">
    <source>
        <dbReference type="EMBL" id="AFH65350.1"/>
    </source>
</evidence>
<proteinExistence type="inferred from homology"/>
<dbReference type="SUPFAM" id="SSF52833">
    <property type="entry name" value="Thioredoxin-like"/>
    <property type="match status" value="1"/>
</dbReference>
<dbReference type="CDD" id="cd03036">
    <property type="entry name" value="ArsC_like"/>
    <property type="match status" value="1"/>
</dbReference>